<dbReference type="InParanoid" id="A7SLY4"/>
<protein>
    <recommendedName>
        <fullName evidence="7">Tetraspanin</fullName>
    </recommendedName>
</protein>
<dbReference type="Gene3D" id="1.10.1450.10">
    <property type="entry name" value="Tetraspanin"/>
    <property type="match status" value="1"/>
</dbReference>
<dbReference type="eggNOG" id="KOG3882">
    <property type="taxonomic scope" value="Eukaryota"/>
</dbReference>
<evidence type="ECO:0000256" key="4">
    <source>
        <dbReference type="ARBA" id="ARBA00022989"/>
    </source>
</evidence>
<evidence type="ECO:0000256" key="2">
    <source>
        <dbReference type="ARBA" id="ARBA00006840"/>
    </source>
</evidence>
<dbReference type="Pfam" id="PF00335">
    <property type="entry name" value="Tetraspanin"/>
    <property type="match status" value="1"/>
</dbReference>
<comment type="subcellular location">
    <subcellularLocation>
        <location evidence="1 7">Membrane</location>
        <topology evidence="1 7">Multi-pass membrane protein</topology>
    </subcellularLocation>
</comment>
<feature type="disulfide bond" evidence="6">
    <location>
        <begin position="150"/>
        <end position="183"/>
    </location>
</feature>
<evidence type="ECO:0000256" key="7">
    <source>
        <dbReference type="RuleBase" id="RU361218"/>
    </source>
</evidence>
<sequence length="258" mass="27850">MGSLDAGAGRILKILVVFFNVLFFIFGIALIAVGAWAEVQYGEFIEVSSVPYATGSRLVIAVGVIIAIVSFFGCLGAWKENRCMLGTFFVLLLILLTLEIAAAVLAYNYRGKVKDEIESDLTKALKGDYGSSGQDGVTKAFDALQEKQKCCGVNGYLDWKASKKYNGTSTVPDSCCVVKADGCGKAVNGINKGGCFNKMVEVVKDKLDVIGGFAITMLVIQANLGDNLCFSSHNQDWQDWRICIGSFSCVILESMTHK</sequence>
<evidence type="ECO:0000256" key="6">
    <source>
        <dbReference type="PIRSR" id="PIRSR002419-1"/>
    </source>
</evidence>
<dbReference type="GO" id="GO:0005886">
    <property type="term" value="C:plasma membrane"/>
    <property type="evidence" value="ECO:0000318"/>
    <property type="project" value="GO_Central"/>
</dbReference>
<dbReference type="InterPro" id="IPR008952">
    <property type="entry name" value="Tetraspanin_EC2_sf"/>
</dbReference>
<proteinExistence type="inferred from homology"/>
<dbReference type="InterPro" id="IPR000301">
    <property type="entry name" value="Tetraspanin_animals"/>
</dbReference>
<dbReference type="PANTHER" id="PTHR19282">
    <property type="entry name" value="TETRASPANIN"/>
    <property type="match status" value="1"/>
</dbReference>
<feature type="transmembrane region" description="Helical" evidence="7">
    <location>
        <begin position="12"/>
        <end position="37"/>
    </location>
</feature>
<keyword evidence="5 7" id="KW-0472">Membrane</keyword>
<dbReference type="AlphaFoldDB" id="A7SLY4"/>
<dbReference type="InterPro" id="IPR018499">
    <property type="entry name" value="Tetraspanin/Peripherin"/>
</dbReference>
<feature type="transmembrane region" description="Helical" evidence="7">
    <location>
        <begin position="57"/>
        <end position="78"/>
    </location>
</feature>
<feature type="transmembrane region" description="Helical" evidence="7">
    <location>
        <begin position="85"/>
        <end position="107"/>
    </location>
</feature>
<name>A7SLY4_NEMVE</name>
<gene>
    <name evidence="8" type="ORF">NEMVEDRAFT_v1g233364</name>
</gene>
<keyword evidence="4 7" id="KW-1133">Transmembrane helix</keyword>
<dbReference type="Proteomes" id="UP000001593">
    <property type="component" value="Unassembled WGS sequence"/>
</dbReference>
<accession>A7SLY4</accession>
<comment type="similarity">
    <text evidence="2 7">Belongs to the tetraspanin (TM4SF) family.</text>
</comment>
<evidence type="ECO:0000256" key="3">
    <source>
        <dbReference type="ARBA" id="ARBA00022692"/>
    </source>
</evidence>
<evidence type="ECO:0000256" key="5">
    <source>
        <dbReference type="ARBA" id="ARBA00023136"/>
    </source>
</evidence>
<dbReference type="SUPFAM" id="SSF48652">
    <property type="entry name" value="Tetraspanin"/>
    <property type="match status" value="1"/>
</dbReference>
<evidence type="ECO:0000313" key="8">
    <source>
        <dbReference type="EMBL" id="EDO35283.1"/>
    </source>
</evidence>
<reference evidence="8 9" key="1">
    <citation type="journal article" date="2007" name="Science">
        <title>Sea anemone genome reveals ancestral eumetazoan gene repertoire and genomic organization.</title>
        <authorList>
            <person name="Putnam N.H."/>
            <person name="Srivastava M."/>
            <person name="Hellsten U."/>
            <person name="Dirks B."/>
            <person name="Chapman J."/>
            <person name="Salamov A."/>
            <person name="Terry A."/>
            <person name="Shapiro H."/>
            <person name="Lindquist E."/>
            <person name="Kapitonov V.V."/>
            <person name="Jurka J."/>
            <person name="Genikhovich G."/>
            <person name="Grigoriev I.V."/>
            <person name="Lucas S.M."/>
            <person name="Steele R.E."/>
            <person name="Finnerty J.R."/>
            <person name="Technau U."/>
            <person name="Martindale M.Q."/>
            <person name="Rokhsar D.S."/>
        </authorList>
    </citation>
    <scope>NUCLEOTIDE SEQUENCE [LARGE SCALE GENOMIC DNA]</scope>
    <source>
        <strain evidence="9">CH2 X CH6</strain>
    </source>
</reference>
<dbReference type="OMA" id="DWRICIG"/>
<keyword evidence="6" id="KW-1015">Disulfide bond</keyword>
<comment type="caution">
    <text evidence="7">Lacks conserved residue(s) required for the propagation of feature annotation.</text>
</comment>
<dbReference type="HOGENOM" id="CLU_055524_6_1_1"/>
<evidence type="ECO:0000256" key="1">
    <source>
        <dbReference type="ARBA" id="ARBA00004141"/>
    </source>
</evidence>
<evidence type="ECO:0000313" key="9">
    <source>
        <dbReference type="Proteomes" id="UP000001593"/>
    </source>
</evidence>
<keyword evidence="9" id="KW-1185">Reference proteome</keyword>
<dbReference type="PIRSF" id="PIRSF002419">
    <property type="entry name" value="Tetraspanin"/>
    <property type="match status" value="1"/>
</dbReference>
<dbReference type="EMBL" id="DS469703">
    <property type="protein sequence ID" value="EDO35283.1"/>
    <property type="molecule type" value="Genomic_DNA"/>
</dbReference>
<dbReference type="PRINTS" id="PR00259">
    <property type="entry name" value="TMFOUR"/>
</dbReference>
<dbReference type="PhylomeDB" id="A7SLY4"/>
<organism evidence="8 9">
    <name type="scientific">Nematostella vectensis</name>
    <name type="common">Starlet sea anemone</name>
    <dbReference type="NCBI Taxonomy" id="45351"/>
    <lineage>
        <taxon>Eukaryota</taxon>
        <taxon>Metazoa</taxon>
        <taxon>Cnidaria</taxon>
        <taxon>Anthozoa</taxon>
        <taxon>Hexacorallia</taxon>
        <taxon>Actiniaria</taxon>
        <taxon>Edwardsiidae</taxon>
        <taxon>Nematostella</taxon>
    </lineage>
</organism>
<dbReference type="PANTHER" id="PTHR19282:SF511">
    <property type="entry name" value="TETRASPANIN"/>
    <property type="match status" value="1"/>
</dbReference>
<keyword evidence="3 7" id="KW-0812">Transmembrane</keyword>